<sequence>MHQQPDLPEATSAKTFENHQDLEHSIFRTAPNLQAHTDSIPYKQKPGEAGRAQQRAGQTSEDHRLPI</sequence>
<evidence type="ECO:0000313" key="3">
    <source>
        <dbReference type="Proteomes" id="UP000031246"/>
    </source>
</evidence>
<organism evidence="2 3">
    <name type="scientific">Pedobacter kyungheensis</name>
    <dbReference type="NCBI Taxonomy" id="1069985"/>
    <lineage>
        <taxon>Bacteria</taxon>
        <taxon>Pseudomonadati</taxon>
        <taxon>Bacteroidota</taxon>
        <taxon>Sphingobacteriia</taxon>
        <taxon>Sphingobacteriales</taxon>
        <taxon>Sphingobacteriaceae</taxon>
        <taxon>Pedobacter</taxon>
    </lineage>
</organism>
<dbReference type="AlphaFoldDB" id="A0A0C1DF18"/>
<dbReference type="Proteomes" id="UP000031246">
    <property type="component" value="Unassembled WGS sequence"/>
</dbReference>
<evidence type="ECO:0000313" key="2">
    <source>
        <dbReference type="EMBL" id="KIA96236.1"/>
    </source>
</evidence>
<gene>
    <name evidence="2" type="ORF">OC25_03940</name>
</gene>
<feature type="region of interest" description="Disordered" evidence="1">
    <location>
        <begin position="1"/>
        <end position="67"/>
    </location>
</feature>
<evidence type="ECO:0000256" key="1">
    <source>
        <dbReference type="SAM" id="MobiDB-lite"/>
    </source>
</evidence>
<reference evidence="2 3" key="1">
    <citation type="submission" date="2014-10" db="EMBL/GenBank/DDBJ databases">
        <title>Pedobacter Kyungheensis.</title>
        <authorList>
            <person name="Anderson B.M."/>
            <person name="Newman J.D."/>
        </authorList>
    </citation>
    <scope>NUCLEOTIDE SEQUENCE [LARGE SCALE GENOMIC DNA]</scope>
    <source>
        <strain evidence="2 3">KACC 16221</strain>
    </source>
</reference>
<name>A0A0C1DF18_9SPHI</name>
<protein>
    <submittedName>
        <fullName evidence="2">Uncharacterized protein</fullName>
    </submittedName>
</protein>
<comment type="caution">
    <text evidence="2">The sequence shown here is derived from an EMBL/GenBank/DDBJ whole genome shotgun (WGS) entry which is preliminary data.</text>
</comment>
<accession>A0A0C1DF18</accession>
<dbReference type="EMBL" id="JSYN01000003">
    <property type="protein sequence ID" value="KIA96236.1"/>
    <property type="molecule type" value="Genomic_DNA"/>
</dbReference>
<feature type="compositionally biased region" description="Basic and acidic residues" evidence="1">
    <location>
        <begin position="16"/>
        <end position="26"/>
    </location>
</feature>
<keyword evidence="3" id="KW-1185">Reference proteome</keyword>
<proteinExistence type="predicted"/>